<evidence type="ECO:0000256" key="2">
    <source>
        <dbReference type="ARBA" id="ARBA00004613"/>
    </source>
</evidence>
<evidence type="ECO:0000256" key="15">
    <source>
        <dbReference type="ARBA" id="ARBA00023228"/>
    </source>
</evidence>
<keyword evidence="8 19" id="KW-0732">Signal</keyword>
<keyword evidence="11 17" id="KW-0443">Lipid metabolism</keyword>
<keyword evidence="7" id="KW-0964">Secreted</keyword>
<dbReference type="InterPro" id="IPR029132">
    <property type="entry name" value="CBAH/NAAA_C"/>
</dbReference>
<dbReference type="PANTHER" id="PTHR28583:SF1">
    <property type="entry name" value="ACID CERAMIDASE"/>
    <property type="match status" value="1"/>
</dbReference>
<evidence type="ECO:0000256" key="16">
    <source>
        <dbReference type="ARBA" id="ARBA00040588"/>
    </source>
</evidence>
<accession>A0AAN9TT99</accession>
<evidence type="ECO:0000256" key="6">
    <source>
        <dbReference type="ARBA" id="ARBA00011891"/>
    </source>
</evidence>
<evidence type="ECO:0000256" key="1">
    <source>
        <dbReference type="ARBA" id="ARBA00004371"/>
    </source>
</evidence>
<dbReference type="Proteomes" id="UP001367676">
    <property type="component" value="Unassembled WGS sequence"/>
</dbReference>
<evidence type="ECO:0000256" key="14">
    <source>
        <dbReference type="ARBA" id="ARBA00023180"/>
    </source>
</evidence>
<evidence type="ECO:0000256" key="4">
    <source>
        <dbReference type="ARBA" id="ARBA00004991"/>
    </source>
</evidence>
<evidence type="ECO:0000256" key="5">
    <source>
        <dbReference type="ARBA" id="ARBA00005730"/>
    </source>
</evidence>
<feature type="active site" description="Nucleophile" evidence="18">
    <location>
        <position position="156"/>
    </location>
</feature>
<feature type="domain" description="Choloylglycine hydrolase/NAAA C-terminal" evidence="20">
    <location>
        <begin position="156"/>
        <end position="339"/>
    </location>
</feature>
<evidence type="ECO:0000313" key="22">
    <source>
        <dbReference type="EMBL" id="KAK7604477.1"/>
    </source>
</evidence>
<evidence type="ECO:0000256" key="3">
    <source>
        <dbReference type="ARBA" id="ARBA00004760"/>
    </source>
</evidence>
<evidence type="ECO:0000256" key="8">
    <source>
        <dbReference type="ARBA" id="ARBA00022729"/>
    </source>
</evidence>
<evidence type="ECO:0000256" key="9">
    <source>
        <dbReference type="ARBA" id="ARBA00022801"/>
    </source>
</evidence>
<dbReference type="GO" id="GO:0017040">
    <property type="term" value="F:N-acylsphingosine amidohydrolase activity"/>
    <property type="evidence" value="ECO:0007669"/>
    <property type="project" value="UniProtKB-EC"/>
</dbReference>
<dbReference type="Gene3D" id="3.60.60.10">
    <property type="entry name" value="Penicillin V Acylase, Chain A"/>
    <property type="match status" value="1"/>
</dbReference>
<proteinExistence type="inferred from homology"/>
<keyword evidence="9 17" id="KW-0378">Hydrolase</keyword>
<dbReference type="FunFam" id="3.60.60.10:FF:000006">
    <property type="entry name" value="N-acylethanolamine-hydrolyzing acid amidase"/>
    <property type="match status" value="1"/>
</dbReference>
<comment type="pathway">
    <text evidence="4">Sphingolipid metabolism.</text>
</comment>
<evidence type="ECO:0000313" key="23">
    <source>
        <dbReference type="Proteomes" id="UP001367676"/>
    </source>
</evidence>
<comment type="caution">
    <text evidence="22">The sequence shown here is derived from an EMBL/GenBank/DDBJ whole genome shotgun (WGS) entry which is preliminary data.</text>
</comment>
<dbReference type="GO" id="GO:0016020">
    <property type="term" value="C:membrane"/>
    <property type="evidence" value="ECO:0007669"/>
    <property type="project" value="GOC"/>
</dbReference>
<dbReference type="Pfam" id="PF15508">
    <property type="entry name" value="NAAA-beta"/>
    <property type="match status" value="1"/>
</dbReference>
<keyword evidence="14" id="KW-0325">Glycoprotein</keyword>
<keyword evidence="15" id="KW-0458">Lysosome</keyword>
<evidence type="ECO:0000256" key="7">
    <source>
        <dbReference type="ARBA" id="ARBA00022525"/>
    </source>
</evidence>
<evidence type="ECO:0000256" key="19">
    <source>
        <dbReference type="SAM" id="SignalP"/>
    </source>
</evidence>
<dbReference type="GO" id="GO:0006665">
    <property type="term" value="P:sphingolipid metabolic process"/>
    <property type="evidence" value="ECO:0007669"/>
    <property type="project" value="UniProtKB-KW"/>
</dbReference>
<dbReference type="EMBL" id="JBBCAQ010000003">
    <property type="protein sequence ID" value="KAK7604477.1"/>
    <property type="molecule type" value="Genomic_DNA"/>
</dbReference>
<dbReference type="EC" id="3.5.1.23" evidence="6"/>
<comment type="subcellular location">
    <subcellularLocation>
        <location evidence="1">Lysosome</location>
    </subcellularLocation>
    <subcellularLocation>
        <location evidence="2">Secreted</location>
    </subcellularLocation>
</comment>
<dbReference type="GO" id="GO:0005576">
    <property type="term" value="C:extracellular region"/>
    <property type="evidence" value="ECO:0007669"/>
    <property type="project" value="UniProtKB-SubCell"/>
</dbReference>
<evidence type="ECO:0000256" key="11">
    <source>
        <dbReference type="ARBA" id="ARBA00023098"/>
    </source>
</evidence>
<dbReference type="Pfam" id="PF02275">
    <property type="entry name" value="CBAH"/>
    <property type="match status" value="1"/>
</dbReference>
<keyword evidence="12" id="KW-0865">Zymogen</keyword>
<comment type="similarity">
    <text evidence="5 17">Belongs to the acid ceramidase family.</text>
</comment>
<evidence type="ECO:0000259" key="20">
    <source>
        <dbReference type="Pfam" id="PF02275"/>
    </source>
</evidence>
<feature type="signal peptide" evidence="19">
    <location>
        <begin position="1"/>
        <end position="21"/>
    </location>
</feature>
<dbReference type="GO" id="GO:0005764">
    <property type="term" value="C:lysosome"/>
    <property type="evidence" value="ECO:0007669"/>
    <property type="project" value="UniProtKB-SubCell"/>
</dbReference>
<dbReference type="GO" id="GO:0017064">
    <property type="term" value="F:fatty acid amide hydrolase activity"/>
    <property type="evidence" value="ECO:0007669"/>
    <property type="project" value="InterPro"/>
</dbReference>
<feature type="domain" description="Acid ceramidase N-terminal" evidence="21">
    <location>
        <begin position="60"/>
        <end position="120"/>
    </location>
</feature>
<evidence type="ECO:0000259" key="21">
    <source>
        <dbReference type="Pfam" id="PF15508"/>
    </source>
</evidence>
<keyword evidence="10" id="KW-0746">Sphingolipid metabolism</keyword>
<evidence type="ECO:0000256" key="12">
    <source>
        <dbReference type="ARBA" id="ARBA00023145"/>
    </source>
</evidence>
<gene>
    <name evidence="22" type="ORF">V9T40_005663</name>
</gene>
<dbReference type="AlphaFoldDB" id="A0AAN9TT99"/>
<comment type="pathway">
    <text evidence="3">Lipid metabolism; sphingolipid metabolism.</text>
</comment>
<dbReference type="PIRSF" id="PIRSF017632">
    <property type="entry name" value="Acid_ceramidase-like"/>
    <property type="match status" value="1"/>
</dbReference>
<dbReference type="GO" id="GO:0006631">
    <property type="term" value="P:fatty acid metabolic process"/>
    <property type="evidence" value="ECO:0007669"/>
    <property type="project" value="InterPro"/>
</dbReference>
<evidence type="ECO:0000256" key="17">
    <source>
        <dbReference type="PIRNR" id="PIRNR017632"/>
    </source>
</evidence>
<evidence type="ECO:0000256" key="18">
    <source>
        <dbReference type="PIRSR" id="PIRSR017632-1"/>
    </source>
</evidence>
<keyword evidence="23" id="KW-1185">Reference proteome</keyword>
<evidence type="ECO:0000256" key="10">
    <source>
        <dbReference type="ARBA" id="ARBA00022919"/>
    </source>
</evidence>
<evidence type="ECO:0000256" key="13">
    <source>
        <dbReference type="ARBA" id="ARBA00023157"/>
    </source>
</evidence>
<reference evidence="22 23" key="1">
    <citation type="submission" date="2024-03" db="EMBL/GenBank/DDBJ databases">
        <title>Adaptation during the transition from Ophiocordyceps entomopathogen to insect associate is accompanied by gene loss and intensified selection.</title>
        <authorList>
            <person name="Ward C.M."/>
            <person name="Onetto C.A."/>
            <person name="Borneman A.R."/>
        </authorList>
    </citation>
    <scope>NUCLEOTIDE SEQUENCE [LARGE SCALE GENOMIC DNA]</scope>
    <source>
        <strain evidence="22">AWRI1</strain>
        <tissue evidence="22">Single Adult Female</tissue>
    </source>
</reference>
<dbReference type="PANTHER" id="PTHR28583">
    <property type="entry name" value="ACID AMIDASE"/>
    <property type="match status" value="1"/>
</dbReference>
<organism evidence="22 23">
    <name type="scientific">Parthenolecanium corni</name>
    <dbReference type="NCBI Taxonomy" id="536013"/>
    <lineage>
        <taxon>Eukaryota</taxon>
        <taxon>Metazoa</taxon>
        <taxon>Ecdysozoa</taxon>
        <taxon>Arthropoda</taxon>
        <taxon>Hexapoda</taxon>
        <taxon>Insecta</taxon>
        <taxon>Pterygota</taxon>
        <taxon>Neoptera</taxon>
        <taxon>Paraneoptera</taxon>
        <taxon>Hemiptera</taxon>
        <taxon>Sternorrhyncha</taxon>
        <taxon>Coccoidea</taxon>
        <taxon>Coccidae</taxon>
        <taxon>Parthenolecanium</taxon>
    </lineage>
</organism>
<keyword evidence="13" id="KW-1015">Disulfide bond</keyword>
<dbReference type="InterPro" id="IPR029130">
    <property type="entry name" value="Acid_ceramidase_N"/>
</dbReference>
<feature type="chain" id="PRO_5042876120" description="Acid ceramidase" evidence="19">
    <location>
        <begin position="22"/>
        <end position="408"/>
    </location>
</feature>
<dbReference type="InterPro" id="IPR016699">
    <property type="entry name" value="Acid_ceramidase-like"/>
</dbReference>
<sequence length="408" mass="46612">MLKKAALLIICLLAILTLTRAQNGLGDVISYSEYGGNISISPFKKCRDSPLPSPDNNRSSIPTYIINLDLPPEDRWKNVVTDYKPLILRFIETLRNNTDRIFGAEIFKWIDKYLPAIAKTLPKEYYRELLGISEITGVPVGEVTVFNVFYEFNSLCTSIIVENKNGIMFHGRNLDFGFPFGWDVKNKTWLLTELLRPLVFKAEFQRNSETLYTAVQFAGYIGVLTGIRKNAFAMSVNERFKLDGGIIGIIEWILGRRDQKWNGILTRELMESSKTYEEAQNILQTSFLIAPVYFILSGTKTGEGCVVTRGRNDVDIWRISEQSANSSWYLVQTNYDHWKKPPFIDDRVVPSVICLELLGRSDPVYTLYNVLSTIPVLNKETIFSSVMEPVTGDIKIWLQNCPDPCWPW</sequence>
<protein>
    <recommendedName>
        <fullName evidence="16">Acid ceramidase</fullName>
        <ecNumber evidence="6">3.5.1.23</ecNumber>
    </recommendedName>
</protein>
<name>A0AAN9TT99_9HEMI</name>